<sequence>MKRGDSPDEGAHSPRGSSQIRPRPRGLARASSPRGPRPRAALCPDCPRPAWARPPALSPAGSHAGLAPRGLENVEIQKSATSTDLSKLDADII</sequence>
<comment type="caution">
    <text evidence="2">The sequence shown here is derived from an EMBL/GenBank/DDBJ whole genome shotgun (WGS) entry which is preliminary data.</text>
</comment>
<name>A0A8T0F445_ARGBR</name>
<feature type="compositionally biased region" description="Polar residues" evidence="1">
    <location>
        <begin position="76"/>
        <end position="85"/>
    </location>
</feature>
<evidence type="ECO:0000313" key="3">
    <source>
        <dbReference type="Proteomes" id="UP000807504"/>
    </source>
</evidence>
<dbReference type="Proteomes" id="UP000807504">
    <property type="component" value="Unassembled WGS sequence"/>
</dbReference>
<evidence type="ECO:0000256" key="1">
    <source>
        <dbReference type="SAM" id="MobiDB-lite"/>
    </source>
</evidence>
<accession>A0A8T0F445</accession>
<reference evidence="2" key="2">
    <citation type="submission" date="2020-06" db="EMBL/GenBank/DDBJ databases">
        <authorList>
            <person name="Sheffer M."/>
        </authorList>
    </citation>
    <scope>NUCLEOTIDE SEQUENCE</scope>
</reference>
<gene>
    <name evidence="2" type="ORF">HNY73_011138</name>
</gene>
<evidence type="ECO:0000313" key="2">
    <source>
        <dbReference type="EMBL" id="KAF8785621.1"/>
    </source>
</evidence>
<keyword evidence="3" id="KW-1185">Reference proteome</keyword>
<proteinExistence type="predicted"/>
<feature type="region of interest" description="Disordered" evidence="1">
    <location>
        <begin position="1"/>
        <end position="93"/>
    </location>
</feature>
<protein>
    <submittedName>
        <fullName evidence="2">Uncharacterized protein</fullName>
    </submittedName>
</protein>
<organism evidence="2 3">
    <name type="scientific">Argiope bruennichi</name>
    <name type="common">Wasp spider</name>
    <name type="synonym">Aranea bruennichi</name>
    <dbReference type="NCBI Taxonomy" id="94029"/>
    <lineage>
        <taxon>Eukaryota</taxon>
        <taxon>Metazoa</taxon>
        <taxon>Ecdysozoa</taxon>
        <taxon>Arthropoda</taxon>
        <taxon>Chelicerata</taxon>
        <taxon>Arachnida</taxon>
        <taxon>Araneae</taxon>
        <taxon>Araneomorphae</taxon>
        <taxon>Entelegynae</taxon>
        <taxon>Araneoidea</taxon>
        <taxon>Araneidae</taxon>
        <taxon>Argiope</taxon>
    </lineage>
</organism>
<dbReference type="AlphaFoldDB" id="A0A8T0F445"/>
<dbReference type="EMBL" id="JABXBU010000030">
    <property type="protein sequence ID" value="KAF8785621.1"/>
    <property type="molecule type" value="Genomic_DNA"/>
</dbReference>
<reference evidence="2" key="1">
    <citation type="journal article" date="2020" name="bioRxiv">
        <title>Chromosome-level reference genome of the European wasp spider Argiope bruennichi: a resource for studies on range expansion and evolutionary adaptation.</title>
        <authorList>
            <person name="Sheffer M.M."/>
            <person name="Hoppe A."/>
            <person name="Krehenwinkel H."/>
            <person name="Uhl G."/>
            <person name="Kuss A.W."/>
            <person name="Jensen L."/>
            <person name="Jensen C."/>
            <person name="Gillespie R.G."/>
            <person name="Hoff K.J."/>
            <person name="Prost S."/>
        </authorList>
    </citation>
    <scope>NUCLEOTIDE SEQUENCE</scope>
</reference>
<feature type="compositionally biased region" description="Low complexity" evidence="1">
    <location>
        <begin position="28"/>
        <end position="41"/>
    </location>
</feature>
<feature type="compositionally biased region" description="Basic and acidic residues" evidence="1">
    <location>
        <begin position="1"/>
        <end position="12"/>
    </location>
</feature>